<feature type="region of interest" description="Disordered" evidence="1">
    <location>
        <begin position="823"/>
        <end position="887"/>
    </location>
</feature>
<dbReference type="OrthoDB" id="415744at2759"/>
<feature type="compositionally biased region" description="Acidic residues" evidence="1">
    <location>
        <begin position="851"/>
        <end position="887"/>
    </location>
</feature>
<feature type="non-terminal residue" evidence="2">
    <location>
        <position position="887"/>
    </location>
</feature>
<dbReference type="AlphaFoldDB" id="A0A812NG02"/>
<evidence type="ECO:0000256" key="1">
    <source>
        <dbReference type="SAM" id="MobiDB-lite"/>
    </source>
</evidence>
<reference evidence="2" key="1">
    <citation type="submission" date="2021-02" db="EMBL/GenBank/DDBJ databases">
        <authorList>
            <person name="Dougan E. K."/>
            <person name="Rhodes N."/>
            <person name="Thang M."/>
            <person name="Chan C."/>
        </authorList>
    </citation>
    <scope>NUCLEOTIDE SEQUENCE</scope>
</reference>
<sequence length="887" mass="100378">MQANYEKIIGHPAFQGIKTMDALPIAQNQRHLSGVEAVVDMPSFKTAMKERGSYKCGFNLMMLSWTYNPMPSVPLRMSSVSMLKDYYFEGPGLFPGLLEVALPNGVEDPRNSRGDLQCISPPEMRAALFERIAEAIDRGEEEEMLQRWAATLRTVSVHFRLMPSEEEVITACMDLREHLVTDRKAMARTTRQWIFTIVSVKEDVEKRQGSMSDEQLADYIREHVNLAVPSKEGDAMSKTFVGSAIYLYNQIFADGNQELPTLLEECEERWGPDSPFNQISKLTEIITKCKEHSVWAIRCIMDGVTSRQYLASIFNSADLKGDRMRKGWLDVFLAKRELKEYFLNTWLPEKSFPGPVVQMLRQVYENHKSFRKWVPITDSISNSRSWTMTWSPAASQAARFIEDVVYLKVHDGALRYALKSSKKPEEWLDHTKFDDILKQIDEDLAIEKKAAKSKEKEEDQDMEEVDVPQEAALEMKDQRGLVSSFVELESDAELDEGLLEEFEIYRQQAEDFVNKISLVPEPDKVSQLTALIRQTMAVNRKPESPLTVFWYNVALCGESVTQPRVRKLPMRSDHFRSLISGCLQASGSKDSKDHVADDVVFVIFDAGKGGLESSIMSAFSTDYCTDQPDEDDAADGGRAKKVKAKPLAKSVIRVGVGYDEESLSGRRELTRGIATLDQDETIYLITHSLLQVQKRNRLKYPGTTCGNRILPVVVPSFEEMWTEDFATKKGIFGPARVAVGGATRAPSRVRKRELTDKEPVYYHSQGEGLFAEVLHILGKSVGLIVDLTAADGMVGHLALQPNRRIPYLGLTHTEEHARRLKAHLETDKKKNPKSKKGSNKRKSVKKAKEEEQSEEEDSASIEAEDAEEEDEQEDEQIDEEVDSDENL</sequence>
<feature type="compositionally biased region" description="Basic residues" evidence="1">
    <location>
        <begin position="830"/>
        <end position="845"/>
    </location>
</feature>
<gene>
    <name evidence="2" type="primary">nlaXM</name>
    <name evidence="2" type="ORF">SPIL2461_LOCUS6895</name>
</gene>
<name>A0A812NG02_SYMPI</name>
<comment type="caution">
    <text evidence="2">The sequence shown here is derived from an EMBL/GenBank/DDBJ whole genome shotgun (WGS) entry which is preliminary data.</text>
</comment>
<organism evidence="2 3">
    <name type="scientific">Symbiodinium pilosum</name>
    <name type="common">Dinoflagellate</name>
    <dbReference type="NCBI Taxonomy" id="2952"/>
    <lineage>
        <taxon>Eukaryota</taxon>
        <taxon>Sar</taxon>
        <taxon>Alveolata</taxon>
        <taxon>Dinophyceae</taxon>
        <taxon>Suessiales</taxon>
        <taxon>Symbiodiniaceae</taxon>
        <taxon>Symbiodinium</taxon>
    </lineage>
</organism>
<protein>
    <submittedName>
        <fullName evidence="2">NlaXM protein</fullName>
    </submittedName>
</protein>
<dbReference type="Proteomes" id="UP000649617">
    <property type="component" value="Unassembled WGS sequence"/>
</dbReference>
<evidence type="ECO:0000313" key="3">
    <source>
        <dbReference type="Proteomes" id="UP000649617"/>
    </source>
</evidence>
<dbReference type="EMBL" id="CAJNIZ010010715">
    <property type="protein sequence ID" value="CAE7305096.1"/>
    <property type="molecule type" value="Genomic_DNA"/>
</dbReference>
<evidence type="ECO:0000313" key="2">
    <source>
        <dbReference type="EMBL" id="CAE7305096.1"/>
    </source>
</evidence>
<proteinExistence type="predicted"/>
<keyword evidence="3" id="KW-1185">Reference proteome</keyword>
<accession>A0A812NG02</accession>